<dbReference type="AlphaFoldDB" id="F0WNM9"/>
<gene>
    <name evidence="1" type="primary">AlNc14C173G8050</name>
    <name evidence="1" type="ORF">ALNC14_090630</name>
</gene>
<sequence>MTKTTGRRRLSGEGRREKKCNEIPDIIDTITLFLSITDDGGRGSKRKVMLNWKLQCATLGNMLGRQQLCPSPHS</sequence>
<reference evidence="1" key="2">
    <citation type="submission" date="2011-02" db="EMBL/GenBank/DDBJ databases">
        <authorList>
            <person name="MacLean D."/>
        </authorList>
    </citation>
    <scope>NUCLEOTIDE SEQUENCE</scope>
</reference>
<proteinExistence type="predicted"/>
<accession>F0WNM9</accession>
<dbReference type="HOGENOM" id="CLU_2692932_0_0_1"/>
<dbReference type="EMBL" id="FR824218">
    <property type="protein sequence ID" value="CCA22920.1"/>
    <property type="molecule type" value="Genomic_DNA"/>
</dbReference>
<reference evidence="1" key="1">
    <citation type="journal article" date="2011" name="PLoS Biol.">
        <title>Gene gain and loss during evolution of obligate parasitism in the white rust pathogen of Arabidopsis thaliana.</title>
        <authorList>
            <person name="Kemen E."/>
            <person name="Gardiner A."/>
            <person name="Schultz-Larsen T."/>
            <person name="Kemen A.C."/>
            <person name="Balmuth A.L."/>
            <person name="Robert-Seilaniantz A."/>
            <person name="Bailey K."/>
            <person name="Holub E."/>
            <person name="Studholme D.J."/>
            <person name="Maclean D."/>
            <person name="Jones J.D."/>
        </authorList>
    </citation>
    <scope>NUCLEOTIDE SEQUENCE</scope>
</reference>
<organism evidence="1">
    <name type="scientific">Albugo laibachii Nc14</name>
    <dbReference type="NCBI Taxonomy" id="890382"/>
    <lineage>
        <taxon>Eukaryota</taxon>
        <taxon>Sar</taxon>
        <taxon>Stramenopiles</taxon>
        <taxon>Oomycota</taxon>
        <taxon>Peronosporomycetes</taxon>
        <taxon>Albuginales</taxon>
        <taxon>Albuginaceae</taxon>
        <taxon>Albugo</taxon>
    </lineage>
</organism>
<evidence type="ECO:0000313" key="1">
    <source>
        <dbReference type="EMBL" id="CCA22920.1"/>
    </source>
</evidence>
<protein>
    <submittedName>
        <fullName evidence="1">AlNc14C173G8050 protein</fullName>
    </submittedName>
</protein>
<name>F0WNM9_9STRA</name>